<feature type="region of interest" description="Disordered" evidence="1">
    <location>
        <begin position="47"/>
        <end position="78"/>
    </location>
</feature>
<organism evidence="2 3">
    <name type="scientific">Eumeta variegata</name>
    <name type="common">Bagworm moth</name>
    <name type="synonym">Eumeta japonica</name>
    <dbReference type="NCBI Taxonomy" id="151549"/>
    <lineage>
        <taxon>Eukaryota</taxon>
        <taxon>Metazoa</taxon>
        <taxon>Ecdysozoa</taxon>
        <taxon>Arthropoda</taxon>
        <taxon>Hexapoda</taxon>
        <taxon>Insecta</taxon>
        <taxon>Pterygota</taxon>
        <taxon>Neoptera</taxon>
        <taxon>Endopterygota</taxon>
        <taxon>Lepidoptera</taxon>
        <taxon>Glossata</taxon>
        <taxon>Ditrysia</taxon>
        <taxon>Tineoidea</taxon>
        <taxon>Psychidae</taxon>
        <taxon>Oiketicinae</taxon>
        <taxon>Eumeta</taxon>
    </lineage>
</organism>
<comment type="caution">
    <text evidence="2">The sequence shown here is derived from an EMBL/GenBank/DDBJ whole genome shotgun (WGS) entry which is preliminary data.</text>
</comment>
<proteinExistence type="predicted"/>
<accession>A0A4C1U2R9</accession>
<dbReference type="Proteomes" id="UP000299102">
    <property type="component" value="Unassembled WGS sequence"/>
</dbReference>
<evidence type="ECO:0000313" key="3">
    <source>
        <dbReference type="Proteomes" id="UP000299102"/>
    </source>
</evidence>
<protein>
    <submittedName>
        <fullName evidence="2">Uncharacterized protein</fullName>
    </submittedName>
</protein>
<name>A0A4C1U2R9_EUMVA</name>
<evidence type="ECO:0000313" key="2">
    <source>
        <dbReference type="EMBL" id="GBP20354.1"/>
    </source>
</evidence>
<dbReference type="EMBL" id="BGZK01000117">
    <property type="protein sequence ID" value="GBP20354.1"/>
    <property type="molecule type" value="Genomic_DNA"/>
</dbReference>
<keyword evidence="3" id="KW-1185">Reference proteome</keyword>
<reference evidence="2 3" key="1">
    <citation type="journal article" date="2019" name="Commun. Biol.">
        <title>The bagworm genome reveals a unique fibroin gene that provides high tensile strength.</title>
        <authorList>
            <person name="Kono N."/>
            <person name="Nakamura H."/>
            <person name="Ohtoshi R."/>
            <person name="Tomita M."/>
            <person name="Numata K."/>
            <person name="Arakawa K."/>
        </authorList>
    </citation>
    <scope>NUCLEOTIDE SEQUENCE [LARGE SCALE GENOMIC DNA]</scope>
</reference>
<dbReference type="AlphaFoldDB" id="A0A4C1U2R9"/>
<evidence type="ECO:0000256" key="1">
    <source>
        <dbReference type="SAM" id="MobiDB-lite"/>
    </source>
</evidence>
<gene>
    <name evidence="2" type="ORF">EVAR_10619_1</name>
</gene>
<sequence length="78" mass="8664">MRFKQEVDKKQSELINRKGVVLHNDARPNTTLATRLMLKTATLPLTPAHSANSHRDPPPSMALPTLRLRGPNRESAIG</sequence>